<reference evidence="2" key="1">
    <citation type="submission" date="2019-05" db="EMBL/GenBank/DDBJ databases">
        <authorList>
            <consortium name="Pathogen Informatics"/>
        </authorList>
    </citation>
    <scope>NUCLEOTIDE SEQUENCE [LARGE SCALE GENOMIC DNA]</scope>
    <source>
        <strain evidence="2">NCTC12965</strain>
    </source>
</reference>
<dbReference type="InterPro" id="IPR011049">
    <property type="entry name" value="Serralysin-like_metalloprot_C"/>
</dbReference>
<proteinExistence type="predicted"/>
<name>A0A4U9W282_SERFO</name>
<dbReference type="Gene3D" id="2.150.10.10">
    <property type="entry name" value="Serralysin-like metalloprotease, C-terminal"/>
    <property type="match status" value="1"/>
</dbReference>
<dbReference type="GO" id="GO:0019867">
    <property type="term" value="C:outer membrane"/>
    <property type="evidence" value="ECO:0007669"/>
    <property type="project" value="InterPro"/>
</dbReference>
<organism evidence="2">
    <name type="scientific">Serratia fonticola</name>
    <dbReference type="NCBI Taxonomy" id="47917"/>
    <lineage>
        <taxon>Bacteria</taxon>
        <taxon>Pseudomonadati</taxon>
        <taxon>Pseudomonadota</taxon>
        <taxon>Gammaproteobacteria</taxon>
        <taxon>Enterobacterales</taxon>
        <taxon>Yersiniaceae</taxon>
        <taxon>Serratia</taxon>
    </lineage>
</organism>
<sequence>MPLASVLLHVLLPGQTTVLLWGKNTAVSGKNNVALGAGAVSDGSTLASAAYNPNSLFTLAGTAPVGEVSIGSAGNERRIINVAAGAQDTDAVNVSQLKSVASGLTHYYSVNDNGAQTTTTITTVQPARMLCRGGRGGGGWRLCHGGWL</sequence>
<evidence type="ECO:0000313" key="2">
    <source>
        <dbReference type="EMBL" id="VTR52739.1"/>
    </source>
</evidence>
<dbReference type="Gene3D" id="6.10.250.2040">
    <property type="match status" value="1"/>
</dbReference>
<evidence type="ECO:0000259" key="1">
    <source>
        <dbReference type="Pfam" id="PF05662"/>
    </source>
</evidence>
<dbReference type="SUPFAM" id="SSF101967">
    <property type="entry name" value="Adhesin YadA, collagen-binding domain"/>
    <property type="match status" value="1"/>
</dbReference>
<accession>A0A4U9W282</accession>
<feature type="domain" description="Trimeric autotransporter adhesin YadA-like stalk" evidence="1">
    <location>
        <begin position="78"/>
        <end position="118"/>
    </location>
</feature>
<dbReference type="AlphaFoldDB" id="A0A4U9W282"/>
<gene>
    <name evidence="2" type="ORF">NCTC12965_06430</name>
</gene>
<dbReference type="Pfam" id="PF05662">
    <property type="entry name" value="YadA_stalk"/>
    <property type="match status" value="1"/>
</dbReference>
<dbReference type="InterPro" id="IPR008635">
    <property type="entry name" value="Coiled_stalk_dom"/>
</dbReference>
<dbReference type="EMBL" id="CABEEZ010000126">
    <property type="protein sequence ID" value="VTR52739.1"/>
    <property type="molecule type" value="Genomic_DNA"/>
</dbReference>
<protein>
    <submittedName>
        <fullName evidence="2">Haemagglutinin</fullName>
    </submittedName>
</protein>